<feature type="region of interest" description="Disordered" evidence="1">
    <location>
        <begin position="120"/>
        <end position="176"/>
    </location>
</feature>
<evidence type="ECO:0000313" key="2">
    <source>
        <dbReference type="EMBL" id="SVE26750.1"/>
    </source>
</evidence>
<organism evidence="2">
    <name type="scientific">marine metagenome</name>
    <dbReference type="NCBI Taxonomy" id="408172"/>
    <lineage>
        <taxon>unclassified sequences</taxon>
        <taxon>metagenomes</taxon>
        <taxon>ecological metagenomes</taxon>
    </lineage>
</organism>
<name>A0A383C3Z8_9ZZZZ</name>
<evidence type="ECO:0000256" key="1">
    <source>
        <dbReference type="SAM" id="MobiDB-lite"/>
    </source>
</evidence>
<sequence length="176" mass="20531">MAKRYGAVVTGRCTTCGRETRTEMNHIISKGRIRSAGRRTLEYLAHDLLDRMHDMSDDEIRRVLINSNPRNIVEMCRECHRQTDSHIKWREHERKKRVKSPLKAVLLPMGVTPTDKCRAMKKNGRGRCKKRIGSRVPKRAEADQLCSMHRRSASSKRRPWPTITQEQMENPELLES</sequence>
<proteinExistence type="predicted"/>
<evidence type="ECO:0008006" key="3">
    <source>
        <dbReference type="Google" id="ProtNLM"/>
    </source>
</evidence>
<protein>
    <recommendedName>
        <fullName evidence="3">HNH domain-containing protein</fullName>
    </recommendedName>
</protein>
<feature type="compositionally biased region" description="Basic residues" evidence="1">
    <location>
        <begin position="148"/>
        <end position="159"/>
    </location>
</feature>
<dbReference type="AlphaFoldDB" id="A0A383C3Z8"/>
<reference evidence="2" key="1">
    <citation type="submission" date="2018-05" db="EMBL/GenBank/DDBJ databases">
        <authorList>
            <person name="Lanie J.A."/>
            <person name="Ng W.-L."/>
            <person name="Kazmierczak K.M."/>
            <person name="Andrzejewski T.M."/>
            <person name="Davidsen T.M."/>
            <person name="Wayne K.J."/>
            <person name="Tettelin H."/>
            <person name="Glass J.I."/>
            <person name="Rusch D."/>
            <person name="Podicherti R."/>
            <person name="Tsui H.-C.T."/>
            <person name="Winkler M.E."/>
        </authorList>
    </citation>
    <scope>NUCLEOTIDE SEQUENCE</scope>
</reference>
<accession>A0A383C3Z8</accession>
<gene>
    <name evidence="2" type="ORF">METZ01_LOCUS479604</name>
</gene>
<feature type="compositionally biased region" description="Basic residues" evidence="1">
    <location>
        <begin position="120"/>
        <end position="137"/>
    </location>
</feature>
<dbReference type="EMBL" id="UINC01205535">
    <property type="protein sequence ID" value="SVE26750.1"/>
    <property type="molecule type" value="Genomic_DNA"/>
</dbReference>